<name>A0A2R8CJ43_9GAMM</name>
<dbReference type="RefSeq" id="WP_108841686.1">
    <property type="nucleotide sequence ID" value="NZ_ONZI01000001.1"/>
</dbReference>
<organism evidence="2 3">
    <name type="scientific">Kushneria phyllosphaerae</name>
    <dbReference type="NCBI Taxonomy" id="2100822"/>
    <lineage>
        <taxon>Bacteria</taxon>
        <taxon>Pseudomonadati</taxon>
        <taxon>Pseudomonadota</taxon>
        <taxon>Gammaproteobacteria</taxon>
        <taxon>Oceanospirillales</taxon>
        <taxon>Halomonadaceae</taxon>
        <taxon>Kushneria</taxon>
    </lineage>
</organism>
<evidence type="ECO:0000256" key="1">
    <source>
        <dbReference type="SAM" id="Phobius"/>
    </source>
</evidence>
<proteinExistence type="predicted"/>
<reference evidence="3" key="1">
    <citation type="submission" date="2018-03" db="EMBL/GenBank/DDBJ databases">
        <authorList>
            <person name="Navarro De La Torre S."/>
        </authorList>
    </citation>
    <scope>NUCLEOTIDE SEQUENCE [LARGE SCALE GENOMIC DNA]</scope>
    <source>
        <strain evidence="3">EAod3</strain>
    </source>
</reference>
<dbReference type="Proteomes" id="UP000244934">
    <property type="component" value="Unassembled WGS sequence"/>
</dbReference>
<sequence>MFSSLDSLWQWITENASTFSGITSVGMLIIWAAYLQMLLHNFRMQRRPQIIINRGKGRDINSVCLFSNMSKQSVFIDLVMARITTSKTQWLCNVTDIVDDSGQPVSLDGHDKGRDISLREFTRQGPMVSGDYMEAGTFGNMIRQAGFARGIEFDENHDIAGDDELVSIEISLIANFGAERHQIGARRTFHIQKADDGRVLLIPDDARTEQFKTRRQRRTLQRWRRELEDVPDK</sequence>
<accession>A0A2R8CJ43</accession>
<dbReference type="EMBL" id="ONZI01000001">
    <property type="protein sequence ID" value="SPJ32891.1"/>
    <property type="molecule type" value="Genomic_DNA"/>
</dbReference>
<dbReference type="OrthoDB" id="6181469at2"/>
<evidence type="ECO:0000313" key="3">
    <source>
        <dbReference type="Proteomes" id="UP000244934"/>
    </source>
</evidence>
<gene>
    <name evidence="2" type="ORF">KSP9073_00893</name>
</gene>
<keyword evidence="1" id="KW-1133">Transmembrane helix</keyword>
<keyword evidence="1" id="KW-0472">Membrane</keyword>
<dbReference type="AlphaFoldDB" id="A0A2R8CJ43"/>
<feature type="transmembrane region" description="Helical" evidence="1">
    <location>
        <begin position="20"/>
        <end position="39"/>
    </location>
</feature>
<keyword evidence="1" id="KW-0812">Transmembrane</keyword>
<keyword evidence="3" id="KW-1185">Reference proteome</keyword>
<protein>
    <submittedName>
        <fullName evidence="2">Uncharacterized protein</fullName>
    </submittedName>
</protein>
<evidence type="ECO:0000313" key="2">
    <source>
        <dbReference type="EMBL" id="SPJ32891.1"/>
    </source>
</evidence>